<dbReference type="PANTHER" id="PTHR11799">
    <property type="entry name" value="PARAOXONASE"/>
    <property type="match status" value="1"/>
</dbReference>
<evidence type="ECO:0008006" key="3">
    <source>
        <dbReference type="Google" id="ProtNLM"/>
    </source>
</evidence>
<dbReference type="InterPro" id="IPR051288">
    <property type="entry name" value="Serum_paraoxonase/arylesterase"/>
</dbReference>
<sequence length="405" mass="43988">MARTWLYAGASLAVVGSALFQVYIRSPTLEANGIYRELHPVNHKNCQSIPELKACEKIRIMPSGVMYLACGGTIESRFTWMPTLDALNATSVLNRSAQDYLATYDTKTGAITRLTINGLTDPRGLNLHGMDVVPDETNPNTLWIYLVNHRPELDSALKGANSVIEILKTQAGADHVEWVRTVENAQVVVTPNDIVGGSNGQEFWFTNDNGSKVGLRRHIDLMFRLKTTFVGYCHVTDGCKRASVPLLGSNGQITIHKPNKDKTLEHVGTIATEFPMDNLALSTDGSIIAAAFPKLHLAIDSAINSSVSVPSAVLRISDATLGSAYKVEKIYEDEGQLGSFGTTAAMHGDTLFIHGRFYQVASNYGLSPLADSENTYLRAHGSSDACLQDPPAKLSLIDLLGLKKN</sequence>
<evidence type="ECO:0000313" key="1">
    <source>
        <dbReference type="EMBL" id="CEL61061.1"/>
    </source>
</evidence>
<name>A0A0B7FT19_THACB</name>
<dbReference type="Gene3D" id="2.120.10.30">
    <property type="entry name" value="TolB, C-terminal domain"/>
    <property type="match status" value="1"/>
</dbReference>
<evidence type="ECO:0000313" key="2">
    <source>
        <dbReference type="Proteomes" id="UP000059188"/>
    </source>
</evidence>
<dbReference type="SUPFAM" id="SSF63829">
    <property type="entry name" value="Calcium-dependent phosphotriesterase"/>
    <property type="match status" value="1"/>
</dbReference>
<dbReference type="EMBL" id="LN679104">
    <property type="protein sequence ID" value="CEL61061.1"/>
    <property type="molecule type" value="Genomic_DNA"/>
</dbReference>
<organism evidence="1 2">
    <name type="scientific">Thanatephorus cucumeris (strain AG1-IB / isolate 7/3/14)</name>
    <name type="common">Lettuce bottom rot fungus</name>
    <name type="synonym">Rhizoctonia solani</name>
    <dbReference type="NCBI Taxonomy" id="1108050"/>
    <lineage>
        <taxon>Eukaryota</taxon>
        <taxon>Fungi</taxon>
        <taxon>Dikarya</taxon>
        <taxon>Basidiomycota</taxon>
        <taxon>Agaricomycotina</taxon>
        <taxon>Agaricomycetes</taxon>
        <taxon>Cantharellales</taxon>
        <taxon>Ceratobasidiaceae</taxon>
        <taxon>Rhizoctonia</taxon>
        <taxon>Rhizoctonia solani AG-1</taxon>
    </lineage>
</organism>
<gene>
    <name evidence="1" type="ORF">RSOLAG1IB_04301</name>
</gene>
<dbReference type="PANTHER" id="PTHR11799:SF12">
    <property type="entry name" value="PARAOXONASE-RELATED"/>
    <property type="match status" value="1"/>
</dbReference>
<dbReference type="OrthoDB" id="5307922at2759"/>
<accession>A0A0B7FT19</accession>
<keyword evidence="2" id="KW-1185">Reference proteome</keyword>
<dbReference type="AlphaFoldDB" id="A0A0B7FT19"/>
<proteinExistence type="predicted"/>
<protein>
    <recommendedName>
        <fullName evidence="3">Serum paraoxonase/arylesterase</fullName>
    </recommendedName>
</protein>
<dbReference type="InterPro" id="IPR011042">
    <property type="entry name" value="6-blade_b-propeller_TolB-like"/>
</dbReference>
<dbReference type="Proteomes" id="UP000059188">
    <property type="component" value="Unassembled WGS sequence"/>
</dbReference>
<reference evidence="1 2" key="1">
    <citation type="submission" date="2014-11" db="EMBL/GenBank/DDBJ databases">
        <authorList>
            <person name="Wibberg Daniel"/>
        </authorList>
    </citation>
    <scope>NUCLEOTIDE SEQUENCE [LARGE SCALE GENOMIC DNA]</scope>
    <source>
        <strain evidence="1">Rhizoctonia solani AG1-IB 7/3/14</strain>
    </source>
</reference>